<evidence type="ECO:0000259" key="6">
    <source>
        <dbReference type="Pfam" id="PF00593"/>
    </source>
</evidence>
<protein>
    <recommendedName>
        <fullName evidence="10">TonB-dependent receptor</fullName>
    </recommendedName>
</protein>
<comment type="similarity">
    <text evidence="4">Belongs to the TonB-dependent receptor family.</text>
</comment>
<evidence type="ECO:0008006" key="10">
    <source>
        <dbReference type="Google" id="ProtNLM"/>
    </source>
</evidence>
<evidence type="ECO:0000259" key="7">
    <source>
        <dbReference type="Pfam" id="PF07715"/>
    </source>
</evidence>
<dbReference type="NCBIfam" id="TIGR01782">
    <property type="entry name" value="TonB-Xanth-Caul"/>
    <property type="match status" value="1"/>
</dbReference>
<keyword evidence="2 4" id="KW-0472">Membrane</keyword>
<dbReference type="InterPro" id="IPR012910">
    <property type="entry name" value="Plug_dom"/>
</dbReference>
<comment type="caution">
    <text evidence="8">The sequence shown here is derived from an EMBL/GenBank/DDBJ whole genome shotgun (WGS) entry which is preliminary data.</text>
</comment>
<dbReference type="Gene3D" id="2.170.130.10">
    <property type="entry name" value="TonB-dependent receptor, plug domain"/>
    <property type="match status" value="1"/>
</dbReference>
<dbReference type="OrthoDB" id="8727862at2"/>
<name>A0A8J2XPD5_9GAMM</name>
<feature type="chain" id="PRO_5035188402" description="TonB-dependent receptor" evidence="5">
    <location>
        <begin position="26"/>
        <end position="1231"/>
    </location>
</feature>
<dbReference type="InterPro" id="IPR000531">
    <property type="entry name" value="Beta-barrel_TonB"/>
</dbReference>
<feature type="domain" description="TonB-dependent receptor-like beta-barrel" evidence="6">
    <location>
        <begin position="850"/>
        <end position="1171"/>
    </location>
</feature>
<dbReference type="InterPro" id="IPR010104">
    <property type="entry name" value="TonB_rcpt_bac"/>
</dbReference>
<accession>A0A8J2XPD5</accession>
<dbReference type="EMBL" id="BMDX01000007">
    <property type="protein sequence ID" value="GGA75971.1"/>
    <property type="molecule type" value="Genomic_DNA"/>
</dbReference>
<sequence>MKSNFKLSALTAAIITSIMSSSVYAAEEAKAEEAAEDVEVIEVRGLRASLRKAVNAKRFADNVTDSIHAEDVGKSTDQNIADALSRVTGVSVQEEGGEGTRISVRGAGPSLNQVSVNGVTLTGGLSTDGSDAGATNDNSVDLSAFSSDILSSIDVVKTAAADQNEGSLGANIELRTVKPLGLNKPRRSFTVEGRHNEFADENDYRINASFSEKFFDDTFGIVVTGSKDTQKTRQDRVRTQWVNGALPIDDLMTDGGHTAHDIATGKPIRVLGYQRDENGDYILDDDGNKQLNPIDSLEGYDPETQALYEGDLYVLARNYDDFSLSTDERDRFSVSVGLQYRPNEDLDIQLDVTHAEQDITTDYHNLRLNYAPVTNVYQGEDVTGLNGVDFGNNTLAKYSSRSAAGNFNRSYGLREVDTDVASLTIDYNITDNFSSSLRLGYSKTTDENPDDDEKDRFISISTNTWGTAGRQVVEEMNHDAFERVGYDCSGAQCAYTAGVTPAVFDAFDGTTNIAYSRFTPFDMNHNHLGGLTLRKNKLEDEIKSVFVDFEYLFDFDYLTSIQFGGKWSERTKDVNIQNRATTNGSDLVDLDDPDAEFEVRGLGSIRLGDILATKAFPYDNYAKDLVNSRGNDFFGGWPLLDADKALELVSGKDASEVGLRETRAGTRYIETKTKAAYIKANFEALDGQLTGNVGVRWVRDENTAKGIGGITYVKFPQMLDPYDLLVTRNLADMSQEPCPDAAMGLNPQGVGDTRYTPMNDDQLRNCWAWQVTHAYNYTNDATIPYDSTTGEWLVRGPDGQTGPDVNRIVFMDENGNLTINQLPSQVYDADGNLVNSPRSQWAHFGSAGHIWPWLDRTTAFTGPGGDGQEVQVREFESKGSGEQDTWLPSLNLNYAINDDMIGRFAVTRTMTRPRFDSLNPRNQVREEQWAPTATGSAGNTELKPLKSTNLDLSWEWYFDESGLLSVAGFYKDMEDFEETVIIPFHYKDIRTEYELETADLLLPFDPNRLPGDADDCSPMRQVAGFFDTWDIQCDVVNVVTQTNGKGAEIKGLEVTYNQNYDFLPGIWSGLGLNMNYTYQSSESDKEEIGDTGVFLKPLPQPYTPENSLNTTLYWEDGGIQLRLASRYQDDVLVNRGQAGGAIWQEDTHRLDFSSAYPITDNISVTFQVLNLTEESFRTYYTSSNTRNVNDPNSVEVVMDEGNALDGGVPKNRTVSTWQTGRQWRLGIRGSF</sequence>
<dbReference type="PANTHER" id="PTHR40980:SF3">
    <property type="entry name" value="TONB-DEPENDENT RECEPTOR-LIKE BETA-BARREL DOMAIN-CONTAINING PROTEIN"/>
    <property type="match status" value="1"/>
</dbReference>
<evidence type="ECO:0000256" key="5">
    <source>
        <dbReference type="SAM" id="SignalP"/>
    </source>
</evidence>
<comment type="subcellular location">
    <subcellularLocation>
        <location evidence="1 4">Cell outer membrane</location>
    </subcellularLocation>
</comment>
<dbReference type="AlphaFoldDB" id="A0A8J2XPD5"/>
<dbReference type="Proteomes" id="UP000619743">
    <property type="component" value="Unassembled WGS sequence"/>
</dbReference>
<evidence type="ECO:0000313" key="8">
    <source>
        <dbReference type="EMBL" id="GGA75971.1"/>
    </source>
</evidence>
<feature type="domain" description="TonB-dependent receptor plug" evidence="7">
    <location>
        <begin position="62"/>
        <end position="169"/>
    </location>
</feature>
<reference evidence="9" key="1">
    <citation type="journal article" date="2019" name="Int. J. Syst. Evol. Microbiol.">
        <title>The Global Catalogue of Microorganisms (GCM) 10K type strain sequencing project: providing services to taxonomists for standard genome sequencing and annotation.</title>
        <authorList>
            <consortium name="The Broad Institute Genomics Platform"/>
            <consortium name="The Broad Institute Genome Sequencing Center for Infectious Disease"/>
            <person name="Wu L."/>
            <person name="Ma J."/>
        </authorList>
    </citation>
    <scope>NUCLEOTIDE SEQUENCE [LARGE SCALE GENOMIC DNA]</scope>
    <source>
        <strain evidence="9">CGMCC 1.10130</strain>
    </source>
</reference>
<dbReference type="Pfam" id="PF00593">
    <property type="entry name" value="TonB_dep_Rec_b-barrel"/>
    <property type="match status" value="1"/>
</dbReference>
<keyword evidence="5" id="KW-0732">Signal</keyword>
<keyword evidence="3" id="KW-0998">Cell outer membrane</keyword>
<dbReference type="SUPFAM" id="SSF56935">
    <property type="entry name" value="Porins"/>
    <property type="match status" value="1"/>
</dbReference>
<dbReference type="InterPro" id="IPR036942">
    <property type="entry name" value="Beta-barrel_TonB_sf"/>
</dbReference>
<keyword evidence="4" id="KW-0798">TonB box</keyword>
<dbReference type="Pfam" id="PF07715">
    <property type="entry name" value="Plug"/>
    <property type="match status" value="1"/>
</dbReference>
<dbReference type="Gene3D" id="2.40.170.20">
    <property type="entry name" value="TonB-dependent receptor, beta-barrel domain"/>
    <property type="match status" value="2"/>
</dbReference>
<gene>
    <name evidence="8" type="ORF">GCM10011369_17300</name>
</gene>
<evidence type="ECO:0000256" key="2">
    <source>
        <dbReference type="ARBA" id="ARBA00023136"/>
    </source>
</evidence>
<evidence type="ECO:0000256" key="1">
    <source>
        <dbReference type="ARBA" id="ARBA00004442"/>
    </source>
</evidence>
<evidence type="ECO:0000256" key="3">
    <source>
        <dbReference type="ARBA" id="ARBA00023237"/>
    </source>
</evidence>
<dbReference type="GO" id="GO:0009279">
    <property type="term" value="C:cell outer membrane"/>
    <property type="evidence" value="ECO:0007669"/>
    <property type="project" value="UniProtKB-SubCell"/>
</dbReference>
<evidence type="ECO:0000256" key="4">
    <source>
        <dbReference type="RuleBase" id="RU003357"/>
    </source>
</evidence>
<feature type="signal peptide" evidence="5">
    <location>
        <begin position="1"/>
        <end position="25"/>
    </location>
</feature>
<organism evidence="8 9">
    <name type="scientific">Neiella marina</name>
    <dbReference type="NCBI Taxonomy" id="508461"/>
    <lineage>
        <taxon>Bacteria</taxon>
        <taxon>Pseudomonadati</taxon>
        <taxon>Pseudomonadota</taxon>
        <taxon>Gammaproteobacteria</taxon>
        <taxon>Alteromonadales</taxon>
        <taxon>Echinimonadaceae</taxon>
        <taxon>Neiella</taxon>
    </lineage>
</organism>
<dbReference type="PANTHER" id="PTHR40980">
    <property type="entry name" value="PLUG DOMAIN-CONTAINING PROTEIN"/>
    <property type="match status" value="1"/>
</dbReference>
<keyword evidence="9" id="KW-1185">Reference proteome</keyword>
<dbReference type="RefSeq" id="WP_087505970.1">
    <property type="nucleotide sequence ID" value="NZ_BMDX01000007.1"/>
</dbReference>
<evidence type="ECO:0000313" key="9">
    <source>
        <dbReference type="Proteomes" id="UP000619743"/>
    </source>
</evidence>
<dbReference type="InterPro" id="IPR037066">
    <property type="entry name" value="Plug_dom_sf"/>
</dbReference>
<proteinExistence type="inferred from homology"/>